<proteinExistence type="predicted"/>
<dbReference type="EMBL" id="ML976982">
    <property type="protein sequence ID" value="KAF1961016.1"/>
    <property type="molecule type" value="Genomic_DNA"/>
</dbReference>
<dbReference type="Proteomes" id="UP000800035">
    <property type="component" value="Unassembled WGS sequence"/>
</dbReference>
<evidence type="ECO:0000256" key="2">
    <source>
        <dbReference type="SAM" id="MobiDB-lite"/>
    </source>
</evidence>
<dbReference type="GO" id="GO:0000981">
    <property type="term" value="F:DNA-binding transcription factor activity, RNA polymerase II-specific"/>
    <property type="evidence" value="ECO:0007669"/>
    <property type="project" value="InterPro"/>
</dbReference>
<evidence type="ECO:0000256" key="1">
    <source>
        <dbReference type="ARBA" id="ARBA00023242"/>
    </source>
</evidence>
<feature type="region of interest" description="Disordered" evidence="2">
    <location>
        <begin position="275"/>
        <end position="325"/>
    </location>
</feature>
<dbReference type="GO" id="GO:0008270">
    <property type="term" value="F:zinc ion binding"/>
    <property type="evidence" value="ECO:0007669"/>
    <property type="project" value="InterPro"/>
</dbReference>
<dbReference type="Gene3D" id="4.10.240.10">
    <property type="entry name" value="Zn(2)-C6 fungal-type DNA-binding domain"/>
    <property type="match status" value="1"/>
</dbReference>
<name>A0A6A5UDM5_9PLEO</name>
<accession>A0A6A5UDM5</accession>
<reference evidence="4" key="1">
    <citation type="journal article" date="2020" name="Stud. Mycol.">
        <title>101 Dothideomycetes genomes: a test case for predicting lifestyles and emergence of pathogens.</title>
        <authorList>
            <person name="Haridas S."/>
            <person name="Albert R."/>
            <person name="Binder M."/>
            <person name="Bloem J."/>
            <person name="Labutti K."/>
            <person name="Salamov A."/>
            <person name="Andreopoulos B."/>
            <person name="Baker S."/>
            <person name="Barry K."/>
            <person name="Bills G."/>
            <person name="Bluhm B."/>
            <person name="Cannon C."/>
            <person name="Castanera R."/>
            <person name="Culley D."/>
            <person name="Daum C."/>
            <person name="Ezra D."/>
            <person name="Gonzalez J."/>
            <person name="Henrissat B."/>
            <person name="Kuo A."/>
            <person name="Liang C."/>
            <person name="Lipzen A."/>
            <person name="Lutzoni F."/>
            <person name="Magnuson J."/>
            <person name="Mondo S."/>
            <person name="Nolan M."/>
            <person name="Ohm R."/>
            <person name="Pangilinan J."/>
            <person name="Park H.-J."/>
            <person name="Ramirez L."/>
            <person name="Alfaro M."/>
            <person name="Sun H."/>
            <person name="Tritt A."/>
            <person name="Yoshinaga Y."/>
            <person name="Zwiers L.-H."/>
            <person name="Turgeon B."/>
            <person name="Goodwin S."/>
            <person name="Spatafora J."/>
            <person name="Crous P."/>
            <person name="Grigoriev I."/>
        </authorList>
    </citation>
    <scope>NUCLEOTIDE SEQUENCE</scope>
    <source>
        <strain evidence="4">CBS 675.92</strain>
    </source>
</reference>
<feature type="region of interest" description="Disordered" evidence="2">
    <location>
        <begin position="46"/>
        <end position="100"/>
    </location>
</feature>
<feature type="compositionally biased region" description="Gly residues" evidence="2">
    <location>
        <begin position="288"/>
        <end position="312"/>
    </location>
</feature>
<dbReference type="InterPro" id="IPR001138">
    <property type="entry name" value="Zn2Cys6_DnaBD"/>
</dbReference>
<dbReference type="SUPFAM" id="SSF57701">
    <property type="entry name" value="Zn2/Cys6 DNA-binding domain"/>
    <property type="match status" value="1"/>
</dbReference>
<evidence type="ECO:0000313" key="4">
    <source>
        <dbReference type="EMBL" id="KAF1961016.1"/>
    </source>
</evidence>
<keyword evidence="1" id="KW-0539">Nucleus</keyword>
<dbReference type="CDD" id="cd00067">
    <property type="entry name" value="GAL4"/>
    <property type="match status" value="1"/>
</dbReference>
<dbReference type="PANTHER" id="PTHR38791">
    <property type="entry name" value="ZN(II)2CYS6 TRANSCRIPTION FACTOR (EUROFUNG)-RELATED-RELATED"/>
    <property type="match status" value="1"/>
</dbReference>
<feature type="compositionally biased region" description="Low complexity" evidence="2">
    <location>
        <begin position="489"/>
        <end position="506"/>
    </location>
</feature>
<gene>
    <name evidence="4" type="ORF">CC80DRAFT_532545</name>
</gene>
<keyword evidence="5" id="KW-1185">Reference proteome</keyword>
<dbReference type="AlphaFoldDB" id="A0A6A5UDM5"/>
<feature type="region of interest" description="Disordered" evidence="2">
    <location>
        <begin position="475"/>
        <end position="537"/>
    </location>
</feature>
<dbReference type="InterPro" id="IPR053175">
    <property type="entry name" value="DHMBA_Reg_Transcription_Factor"/>
</dbReference>
<protein>
    <recommendedName>
        <fullName evidence="3">Zn(2)-C6 fungal-type domain-containing protein</fullName>
    </recommendedName>
</protein>
<dbReference type="PANTHER" id="PTHR38791:SF11">
    <property type="entry name" value="ZN(II)2CYS6 TRANSCRIPTION FACTOR (EUROFUNG)"/>
    <property type="match status" value="1"/>
</dbReference>
<dbReference type="OrthoDB" id="3525185at2759"/>
<dbReference type="Pfam" id="PF00172">
    <property type="entry name" value="Zn_clus"/>
    <property type="match status" value="1"/>
</dbReference>
<organism evidence="4 5">
    <name type="scientific">Byssothecium circinans</name>
    <dbReference type="NCBI Taxonomy" id="147558"/>
    <lineage>
        <taxon>Eukaryota</taxon>
        <taxon>Fungi</taxon>
        <taxon>Dikarya</taxon>
        <taxon>Ascomycota</taxon>
        <taxon>Pezizomycotina</taxon>
        <taxon>Dothideomycetes</taxon>
        <taxon>Pleosporomycetidae</taxon>
        <taxon>Pleosporales</taxon>
        <taxon>Massarineae</taxon>
        <taxon>Massarinaceae</taxon>
        <taxon>Byssothecium</taxon>
    </lineage>
</organism>
<feature type="domain" description="Zn(2)-C6 fungal-type" evidence="3">
    <location>
        <begin position="7"/>
        <end position="35"/>
    </location>
</feature>
<evidence type="ECO:0000313" key="5">
    <source>
        <dbReference type="Proteomes" id="UP000800035"/>
    </source>
</evidence>
<dbReference type="PROSITE" id="PS50048">
    <property type="entry name" value="ZN2_CY6_FUNGAL_2"/>
    <property type="match status" value="1"/>
</dbReference>
<sequence length="608" mass="66357">MPRRIKACAICRQKRIKCDATMPHCTMCQKFGRQCPGPTEAPLLFIDNSSFPSGRKPKKPRNKPISAENKKSSAYLPSPEASSPESRKSGIDTTDEESGGEELPYEVAFDMVVTVSPRYVLHEAFYANFLSFFCAEGRHIPGSVRRTPTWLHALAPLSSKSSRLNALPKQTDESKNALSLALRATTAAFSGVETRNPSLVEHAAGLYGAALREHGKALSAQWREKGSGGELEMLGTSIMLSMFEAVVATTGTAYAEHIIGAAKMIETILKKVPKPTTMLNDGPPPPGARGGRGGRGGGLPGRGGSSLRGRGGGPPPPGNTGGAGLQPLHTGIFFHLRFQLAFVHLTTTQDKLRRDPVMRTVLEDCCGWDFDKLPLMQQVLRPLTRLTRLLCESDANPSYAARPRMEKTYRDAKEEVDALWEKYQREGKMQKLCWTGASGQMDFRDPFTALQYAYFSACRILLDIVAPRCGQKTGPTLIPIRQGSPSSPPSLSMSSTQSAPSISTSSLQPQHPLTTTSSTSSSNQPHPTSSPPSSSSPAITDHYALILSVAWYLRLRDVGFSYLRLHSPLFLVAMYAPKMGQRRIARMIFEEWRDGALRGIGVLGLDRI</sequence>
<evidence type="ECO:0000259" key="3">
    <source>
        <dbReference type="PROSITE" id="PS50048"/>
    </source>
</evidence>
<dbReference type="PROSITE" id="PS00463">
    <property type="entry name" value="ZN2_CY6_FUNGAL_1"/>
    <property type="match status" value="1"/>
</dbReference>
<feature type="compositionally biased region" description="Low complexity" evidence="2">
    <location>
        <begin position="514"/>
        <end position="537"/>
    </location>
</feature>
<dbReference type="SMART" id="SM00066">
    <property type="entry name" value="GAL4"/>
    <property type="match status" value="1"/>
</dbReference>
<dbReference type="InterPro" id="IPR036864">
    <property type="entry name" value="Zn2-C6_fun-type_DNA-bd_sf"/>
</dbReference>